<proteinExistence type="predicted"/>
<sequence length="164" mass="18814">MKQLLRFSTVLLLTSCHLMLSENSHRSDFRDIGWMHGKCLAIKNSKLRLPVKVTVIHLENSNQITQGDVINKTTSADNCYALTEDRKQMNIDNGYSFYQVSSKSDIGLAIGLIHMPEPKKYRYHYCTTSEGIQYSMTLKGNSFWQGYYYLGYDSEETCSAETNQ</sequence>
<accession>A0A1N6M7S0</accession>
<organism evidence="1 2">
    <name type="scientific">Vibrio spartinae</name>
    <dbReference type="NCBI Taxonomy" id="1918945"/>
    <lineage>
        <taxon>Bacteria</taxon>
        <taxon>Pseudomonadati</taxon>
        <taxon>Pseudomonadota</taxon>
        <taxon>Gammaproteobacteria</taxon>
        <taxon>Vibrionales</taxon>
        <taxon>Vibrionaceae</taxon>
        <taxon>Vibrio</taxon>
    </lineage>
</organism>
<dbReference type="OrthoDB" id="6064994at2"/>
<gene>
    <name evidence="1" type="ORF">VSP9026_03230</name>
</gene>
<reference evidence="1 2" key="1">
    <citation type="submission" date="2016-12" db="EMBL/GenBank/DDBJ databases">
        <authorList>
            <person name="Song W.-J."/>
            <person name="Kurnit D.M."/>
        </authorList>
    </citation>
    <scope>NUCLEOTIDE SEQUENCE [LARGE SCALE GENOMIC DNA]</scope>
    <source>
        <strain evidence="1 2">CECT 9026</strain>
    </source>
</reference>
<evidence type="ECO:0000313" key="2">
    <source>
        <dbReference type="Proteomes" id="UP000184774"/>
    </source>
</evidence>
<evidence type="ECO:0000313" key="1">
    <source>
        <dbReference type="EMBL" id="SIO95485.1"/>
    </source>
</evidence>
<dbReference type="EMBL" id="FSSB01000019">
    <property type="protein sequence ID" value="SIO95485.1"/>
    <property type="molecule type" value="Genomic_DNA"/>
</dbReference>
<evidence type="ECO:0008006" key="3">
    <source>
        <dbReference type="Google" id="ProtNLM"/>
    </source>
</evidence>
<protein>
    <recommendedName>
        <fullName evidence="3">Lipoprotein</fullName>
    </recommendedName>
</protein>
<dbReference type="AlphaFoldDB" id="A0A1N6M7S0"/>
<dbReference type="RefSeq" id="WP_074373994.1">
    <property type="nucleotide sequence ID" value="NZ_AP024907.1"/>
</dbReference>
<name>A0A1N6M7S0_9VIBR</name>
<dbReference type="Proteomes" id="UP000184774">
    <property type="component" value="Unassembled WGS sequence"/>
</dbReference>